<protein>
    <recommendedName>
        <fullName evidence="3">MULE transposase domain-containing protein</fullName>
    </recommendedName>
</protein>
<evidence type="ECO:0000313" key="2">
    <source>
        <dbReference type="Proteomes" id="UP000799424"/>
    </source>
</evidence>
<organism evidence="1 2">
    <name type="scientific">Ophiobolus disseminans</name>
    <dbReference type="NCBI Taxonomy" id="1469910"/>
    <lineage>
        <taxon>Eukaryota</taxon>
        <taxon>Fungi</taxon>
        <taxon>Dikarya</taxon>
        <taxon>Ascomycota</taxon>
        <taxon>Pezizomycotina</taxon>
        <taxon>Dothideomycetes</taxon>
        <taxon>Pleosporomycetidae</taxon>
        <taxon>Pleosporales</taxon>
        <taxon>Pleosporineae</taxon>
        <taxon>Phaeosphaeriaceae</taxon>
        <taxon>Ophiobolus</taxon>
    </lineage>
</organism>
<sequence>MLFLHIVSITSINKTYDIAFCLLANKEEDSYNFSIDCLKKLYKHVKVSP</sequence>
<gene>
    <name evidence="1" type="ORF">CC86DRAFT_302721</name>
</gene>
<accession>A0A6A6ZLN7</accession>
<proteinExistence type="predicted"/>
<name>A0A6A6ZLN7_9PLEO</name>
<reference evidence="1" key="1">
    <citation type="journal article" date="2020" name="Stud. Mycol.">
        <title>101 Dothideomycetes genomes: a test case for predicting lifestyles and emergence of pathogens.</title>
        <authorList>
            <person name="Haridas S."/>
            <person name="Albert R."/>
            <person name="Binder M."/>
            <person name="Bloem J."/>
            <person name="Labutti K."/>
            <person name="Salamov A."/>
            <person name="Andreopoulos B."/>
            <person name="Baker S."/>
            <person name="Barry K."/>
            <person name="Bills G."/>
            <person name="Bluhm B."/>
            <person name="Cannon C."/>
            <person name="Castanera R."/>
            <person name="Culley D."/>
            <person name="Daum C."/>
            <person name="Ezra D."/>
            <person name="Gonzalez J."/>
            <person name="Henrissat B."/>
            <person name="Kuo A."/>
            <person name="Liang C."/>
            <person name="Lipzen A."/>
            <person name="Lutzoni F."/>
            <person name="Magnuson J."/>
            <person name="Mondo S."/>
            <person name="Nolan M."/>
            <person name="Ohm R."/>
            <person name="Pangilinan J."/>
            <person name="Park H.-J."/>
            <person name="Ramirez L."/>
            <person name="Alfaro M."/>
            <person name="Sun H."/>
            <person name="Tritt A."/>
            <person name="Yoshinaga Y."/>
            <person name="Zwiers L.-H."/>
            <person name="Turgeon B."/>
            <person name="Goodwin S."/>
            <person name="Spatafora J."/>
            <person name="Crous P."/>
            <person name="Grigoriev I."/>
        </authorList>
    </citation>
    <scope>NUCLEOTIDE SEQUENCE</scope>
    <source>
        <strain evidence="1">CBS 113818</strain>
    </source>
</reference>
<keyword evidence="2" id="KW-1185">Reference proteome</keyword>
<dbReference type="OrthoDB" id="2422440at2759"/>
<dbReference type="EMBL" id="MU006237">
    <property type="protein sequence ID" value="KAF2821579.1"/>
    <property type="molecule type" value="Genomic_DNA"/>
</dbReference>
<dbReference type="Proteomes" id="UP000799424">
    <property type="component" value="Unassembled WGS sequence"/>
</dbReference>
<evidence type="ECO:0008006" key="3">
    <source>
        <dbReference type="Google" id="ProtNLM"/>
    </source>
</evidence>
<evidence type="ECO:0000313" key="1">
    <source>
        <dbReference type="EMBL" id="KAF2821579.1"/>
    </source>
</evidence>
<dbReference type="AlphaFoldDB" id="A0A6A6ZLN7"/>